<accession>A0ABV4DWE6</accession>
<organism evidence="1 2">
    <name type="scientific">Clostridium lapidicellarium</name>
    <dbReference type="NCBI Taxonomy" id="3240931"/>
    <lineage>
        <taxon>Bacteria</taxon>
        <taxon>Bacillati</taxon>
        <taxon>Bacillota</taxon>
        <taxon>Clostridia</taxon>
        <taxon>Eubacteriales</taxon>
        <taxon>Clostridiaceae</taxon>
        <taxon>Clostridium</taxon>
    </lineage>
</organism>
<reference evidence="1 2" key="1">
    <citation type="submission" date="2024-08" db="EMBL/GenBank/DDBJ databases">
        <title>Clostridium lapicellarii sp. nov., and Clostridium renhuaiense sp. nov., two species isolated from the mud in a fermentation cellar used for producing sauce-flavour Chinese liquors.</title>
        <authorList>
            <person name="Yang F."/>
            <person name="Wang H."/>
            <person name="Chen L.Q."/>
            <person name="Zhou N."/>
            <person name="Lu J.J."/>
            <person name="Pu X.X."/>
            <person name="Wan B."/>
            <person name="Wang L."/>
            <person name="Liu S.J."/>
        </authorList>
    </citation>
    <scope>NUCLEOTIDE SEQUENCE [LARGE SCALE GENOMIC DNA]</scope>
    <source>
        <strain evidence="1 2">MT-113</strain>
    </source>
</reference>
<evidence type="ECO:0000313" key="2">
    <source>
        <dbReference type="Proteomes" id="UP001565220"/>
    </source>
</evidence>
<gene>
    <name evidence="1" type="ORF">AB8S09_01165</name>
</gene>
<proteinExistence type="predicted"/>
<dbReference type="EMBL" id="JBGFFE010000001">
    <property type="protein sequence ID" value="MEY8762258.1"/>
    <property type="molecule type" value="Genomic_DNA"/>
</dbReference>
<evidence type="ECO:0000313" key="1">
    <source>
        <dbReference type="EMBL" id="MEY8762258.1"/>
    </source>
</evidence>
<sequence length="159" mass="18564">MKESEKNFLKSLCKYCISKYTISNSGPLISSLIYQLCKYVDIDVPVIQGVLRVHINDNYSRSFAHCFNVYKGIVLDASIYQFALTNRAIGHLFPVYVFGNVPAHIDYIMERILTVDFQTKFSKNFLENVLRNVENNNFEPIKRFDIIEDSKKENLFYCH</sequence>
<comment type="caution">
    <text evidence="1">The sequence shown here is derived from an EMBL/GenBank/DDBJ whole genome shotgun (WGS) entry which is preliminary data.</text>
</comment>
<dbReference type="RefSeq" id="WP_294183988.1">
    <property type="nucleotide sequence ID" value="NZ_JBGFFE010000001.1"/>
</dbReference>
<name>A0ABV4DWE6_9CLOT</name>
<dbReference type="Proteomes" id="UP001565220">
    <property type="component" value="Unassembled WGS sequence"/>
</dbReference>
<protein>
    <submittedName>
        <fullName evidence="1">Uncharacterized protein</fullName>
    </submittedName>
</protein>
<keyword evidence="2" id="KW-1185">Reference proteome</keyword>